<comment type="caution">
    <text evidence="3">The sequence shown here is derived from an EMBL/GenBank/DDBJ whole genome shotgun (WGS) entry which is preliminary data.</text>
</comment>
<dbReference type="SUPFAM" id="SSF54506">
    <property type="entry name" value="Diaminopimelate epimerase-like"/>
    <property type="match status" value="2"/>
</dbReference>
<evidence type="ECO:0000256" key="1">
    <source>
        <dbReference type="ARBA" id="ARBA00007673"/>
    </source>
</evidence>
<dbReference type="Pfam" id="PF04303">
    <property type="entry name" value="PrpF"/>
    <property type="match status" value="1"/>
</dbReference>
<dbReference type="Gene3D" id="3.10.310.10">
    <property type="entry name" value="Diaminopimelate Epimerase, Chain A, domain 1"/>
    <property type="match status" value="2"/>
</dbReference>
<dbReference type="AlphaFoldDB" id="A0A0F4GVU4"/>
<protein>
    <submittedName>
        <fullName evidence="3">DUF453 domain protein</fullName>
    </submittedName>
</protein>
<dbReference type="GO" id="GO:0016853">
    <property type="term" value="F:isomerase activity"/>
    <property type="evidence" value="ECO:0007669"/>
    <property type="project" value="UniProtKB-KW"/>
</dbReference>
<gene>
    <name evidence="3" type="ORF">TI39_contig293g00024</name>
</gene>
<accession>A0A0F4GVU4</accession>
<organism evidence="3 4">
    <name type="scientific">Zymoseptoria brevis</name>
    <dbReference type="NCBI Taxonomy" id="1047168"/>
    <lineage>
        <taxon>Eukaryota</taxon>
        <taxon>Fungi</taxon>
        <taxon>Dikarya</taxon>
        <taxon>Ascomycota</taxon>
        <taxon>Pezizomycotina</taxon>
        <taxon>Dothideomycetes</taxon>
        <taxon>Dothideomycetidae</taxon>
        <taxon>Mycosphaerellales</taxon>
        <taxon>Mycosphaerellaceae</taxon>
        <taxon>Zymoseptoria</taxon>
    </lineage>
</organism>
<dbReference type="PANTHER" id="PTHR43709:SF2">
    <property type="entry name" value="DUF453 DOMAIN PROTEIN (AFU_ORTHOLOGUE AFUA_6G00360)"/>
    <property type="match status" value="1"/>
</dbReference>
<dbReference type="PANTHER" id="PTHR43709">
    <property type="entry name" value="ACONITATE ISOMERASE-RELATED"/>
    <property type="match status" value="1"/>
</dbReference>
<reference evidence="3 4" key="1">
    <citation type="submission" date="2015-03" db="EMBL/GenBank/DDBJ databases">
        <title>RNA-seq based gene annotation and comparative genomics of four Zymoseptoria species reveal species-specific pathogenicity related genes and transposable element activity.</title>
        <authorList>
            <person name="Grandaubert J."/>
            <person name="Bhattacharyya A."/>
            <person name="Stukenbrock E.H."/>
        </authorList>
    </citation>
    <scope>NUCLEOTIDE SEQUENCE [LARGE SCALE GENOMIC DNA]</scope>
    <source>
        <strain evidence="3 4">Zb18110</strain>
    </source>
</reference>
<comment type="similarity">
    <text evidence="1">Belongs to the PrpF family.</text>
</comment>
<keyword evidence="4" id="KW-1185">Reference proteome</keyword>
<dbReference type="Proteomes" id="UP000033647">
    <property type="component" value="Unassembled WGS sequence"/>
</dbReference>
<dbReference type="EMBL" id="LAFY01000285">
    <property type="protein sequence ID" value="KJY01369.1"/>
    <property type="molecule type" value="Genomic_DNA"/>
</dbReference>
<dbReference type="OrthoDB" id="10267539at2759"/>
<evidence type="ECO:0000313" key="4">
    <source>
        <dbReference type="Proteomes" id="UP000033647"/>
    </source>
</evidence>
<name>A0A0F4GVU4_9PEZI</name>
<dbReference type="STRING" id="1047168.A0A0F4GVU4"/>
<keyword evidence="2" id="KW-0413">Isomerase</keyword>
<evidence type="ECO:0000313" key="3">
    <source>
        <dbReference type="EMBL" id="KJY01369.1"/>
    </source>
</evidence>
<evidence type="ECO:0000256" key="2">
    <source>
        <dbReference type="ARBA" id="ARBA00023235"/>
    </source>
</evidence>
<dbReference type="InterPro" id="IPR007400">
    <property type="entry name" value="PrpF-like"/>
</dbReference>
<sequence length="405" mass="43348">MFSPLPPIFRPISSMQHRSLHQASKLHSKMATSSFPASFVRTGTSNGLLVHRRHLPLDIKDWQPILSAAMGSPDPHGRQLNGIGSGVSSTSKICVVAKSEREDVDLDYTFVQVGIHNGDLDMAGNCGNMSAIVAPWAANEGMLQHVLQSEVEREGTGKRVTVRIFNTNTSKVVHVTFDTTPDGAYDPVGHYSIDGVPGTGSRITLQFRDPGGAKTGKVLPTGNVVDTLVLPNGETIQASLVDVANPGVFVRVEDVGVPGDIKPAMLEARFDVMERLELIRREGTRMMGLDPDVQSVPKIVLVSKPTPEAVADGTHIVCRALSMQQPHKAVPLTLALNLGAACRIPGTIPALTAVNTGGKESIVVAHASGKVEVGSVFENGRIISALLHRTARIMMKGDVFYQTKI</sequence>
<proteinExistence type="inferred from homology"/>